<dbReference type="RefSeq" id="WP_172109825.1">
    <property type="nucleotide sequence ID" value="NZ_JABFDN010000001.1"/>
</dbReference>
<dbReference type="SUPFAM" id="SSF117396">
    <property type="entry name" value="TM1631-like"/>
    <property type="match status" value="1"/>
</dbReference>
<dbReference type="Proteomes" id="UP000886476">
    <property type="component" value="Unassembled WGS sequence"/>
</dbReference>
<reference evidence="2" key="1">
    <citation type="submission" date="2020-05" db="EMBL/GenBank/DDBJ databases">
        <title>Nod-independent and nitrogen-fixing Bradyrhizobium aeschynomene sp. nov. isolated from nodules of Aeschynomene indica.</title>
        <authorList>
            <person name="Zhang Z."/>
        </authorList>
    </citation>
    <scope>NUCLEOTIDE SEQUENCE</scope>
    <source>
        <strain evidence="2">83012</strain>
    </source>
</reference>
<evidence type="ECO:0000256" key="1">
    <source>
        <dbReference type="SAM" id="MobiDB-lite"/>
    </source>
</evidence>
<dbReference type="Gene3D" id="3.20.20.410">
    <property type="entry name" value="Protein of unknown function UPF0759"/>
    <property type="match status" value="1"/>
</dbReference>
<comment type="caution">
    <text evidence="2">The sequence shown here is derived from an EMBL/GenBank/DDBJ whole genome shotgun (WGS) entry which is preliminary data.</text>
</comment>
<protein>
    <submittedName>
        <fullName evidence="2">DUF72 domain-containing protein</fullName>
    </submittedName>
</protein>
<evidence type="ECO:0000313" key="3">
    <source>
        <dbReference type="Proteomes" id="UP000886476"/>
    </source>
</evidence>
<sequence>MARIVVGTSGWHYASWRGAFFPSGLLIKHQLPYYATQFETTELNGVFYRTPTEAAVRSWRDQTGPDFVFAWKASKFITHWKRLSERSVNSIALMEGRMALLGDKAGPVLFQLPPHFEANPDRLRSFLPLLPTHRRYSFEFRHPSWYTPSIIRLLREANISLCLSDHHDAPAPWKRTADFVYVRGHGPGGRYKDNYPAAKLEEWARRVQAWSAHGIDVYVYFDNDQKSAAPADALRLRAMLGAGYSRSGRSSRRPSAEHRVPLTV</sequence>
<feature type="region of interest" description="Disordered" evidence="1">
    <location>
        <begin position="244"/>
        <end position="264"/>
    </location>
</feature>
<proteinExistence type="predicted"/>
<dbReference type="PANTHER" id="PTHR30348:SF4">
    <property type="entry name" value="DUF72 DOMAIN-CONTAINING PROTEIN"/>
    <property type="match status" value="1"/>
</dbReference>
<organism evidence="2 3">
    <name type="scientific">Bradyrhizobium aeschynomenes</name>
    <dbReference type="NCBI Taxonomy" id="2734909"/>
    <lineage>
        <taxon>Bacteria</taxon>
        <taxon>Pseudomonadati</taxon>
        <taxon>Pseudomonadota</taxon>
        <taxon>Alphaproteobacteria</taxon>
        <taxon>Hyphomicrobiales</taxon>
        <taxon>Nitrobacteraceae</taxon>
        <taxon>Bradyrhizobium</taxon>
    </lineage>
</organism>
<accession>A0ABX2CAD6</accession>
<gene>
    <name evidence="2" type="ORF">HL667_05490</name>
</gene>
<name>A0ABX2CAD6_9BRAD</name>
<dbReference type="PANTHER" id="PTHR30348">
    <property type="entry name" value="UNCHARACTERIZED PROTEIN YECE"/>
    <property type="match status" value="1"/>
</dbReference>
<dbReference type="InterPro" id="IPR036520">
    <property type="entry name" value="UPF0759_sf"/>
</dbReference>
<dbReference type="EMBL" id="JABFDN010000001">
    <property type="protein sequence ID" value="NPU64445.1"/>
    <property type="molecule type" value="Genomic_DNA"/>
</dbReference>
<dbReference type="Pfam" id="PF01904">
    <property type="entry name" value="DUF72"/>
    <property type="match status" value="1"/>
</dbReference>
<evidence type="ECO:0000313" key="2">
    <source>
        <dbReference type="EMBL" id="NPU64445.1"/>
    </source>
</evidence>
<keyword evidence="3" id="KW-1185">Reference proteome</keyword>
<dbReference type="InterPro" id="IPR002763">
    <property type="entry name" value="DUF72"/>
</dbReference>
<feature type="compositionally biased region" description="Basic and acidic residues" evidence="1">
    <location>
        <begin position="254"/>
        <end position="264"/>
    </location>
</feature>